<evidence type="ECO:0000256" key="8">
    <source>
        <dbReference type="ARBA" id="ARBA00047851"/>
    </source>
</evidence>
<evidence type="ECO:0000256" key="1">
    <source>
        <dbReference type="ARBA" id="ARBA00001946"/>
    </source>
</evidence>
<dbReference type="EC" id="2.5.1.3" evidence="10"/>
<comment type="catalytic activity">
    <reaction evidence="9 10">
        <text>2-[(2R,5Z)-2-carboxy-4-methylthiazol-5(2H)-ylidene]ethyl phosphate + 4-amino-2-methyl-5-(diphosphooxymethyl)pyrimidine + 2 H(+) = thiamine phosphate + CO2 + diphosphate</text>
        <dbReference type="Rhea" id="RHEA:47844"/>
        <dbReference type="ChEBI" id="CHEBI:15378"/>
        <dbReference type="ChEBI" id="CHEBI:16526"/>
        <dbReference type="ChEBI" id="CHEBI:33019"/>
        <dbReference type="ChEBI" id="CHEBI:37575"/>
        <dbReference type="ChEBI" id="CHEBI:57841"/>
        <dbReference type="ChEBI" id="CHEBI:62899"/>
        <dbReference type="EC" id="2.5.1.3"/>
    </reaction>
</comment>
<dbReference type="InterPro" id="IPR013785">
    <property type="entry name" value="Aldolase_TIM"/>
</dbReference>
<evidence type="ECO:0000256" key="7">
    <source>
        <dbReference type="ARBA" id="ARBA00047334"/>
    </source>
</evidence>
<name>A0ABS1GFV0_9AQUI</name>
<evidence type="ECO:0000313" key="14">
    <source>
        <dbReference type="Proteomes" id="UP000772812"/>
    </source>
</evidence>
<comment type="caution">
    <text evidence="13">The sequence shown here is derived from an EMBL/GenBank/DDBJ whole genome shotgun (WGS) entry which is preliminary data.</text>
</comment>
<evidence type="ECO:0000256" key="5">
    <source>
        <dbReference type="ARBA" id="ARBA00022842"/>
    </source>
</evidence>
<evidence type="ECO:0000256" key="6">
    <source>
        <dbReference type="ARBA" id="ARBA00022977"/>
    </source>
</evidence>
<comment type="catalytic activity">
    <reaction evidence="8 10">
        <text>2-(2-carboxy-4-methylthiazol-5-yl)ethyl phosphate + 4-amino-2-methyl-5-(diphosphooxymethyl)pyrimidine + 2 H(+) = thiamine phosphate + CO2 + diphosphate</text>
        <dbReference type="Rhea" id="RHEA:47848"/>
        <dbReference type="ChEBI" id="CHEBI:15378"/>
        <dbReference type="ChEBI" id="CHEBI:16526"/>
        <dbReference type="ChEBI" id="CHEBI:33019"/>
        <dbReference type="ChEBI" id="CHEBI:37575"/>
        <dbReference type="ChEBI" id="CHEBI:57841"/>
        <dbReference type="ChEBI" id="CHEBI:62890"/>
        <dbReference type="EC" id="2.5.1.3"/>
    </reaction>
</comment>
<keyword evidence="5" id="KW-0460">Magnesium</keyword>
<evidence type="ECO:0000313" key="13">
    <source>
        <dbReference type="EMBL" id="MBK3331799.1"/>
    </source>
</evidence>
<evidence type="ECO:0000256" key="3">
    <source>
        <dbReference type="ARBA" id="ARBA00022679"/>
    </source>
</evidence>
<sequence length="186" mass="20867">MKQFLKKYYAITDRKQFRHPFEIQIKKMLDRGIRMFQLREKDLTPDQLFRLATELKDVLSGYDASFFINDRVDVAVIVGANGVHLPSKSIPVEAVKHKFPELIVGKSCHSIDEALKAEKEGADYITFSPIFETPEKGNPVGLEALSQVVEKVSIPVYALGGITEEKIPDVLKTGVYGIAGIRLFIS</sequence>
<dbReference type="CDD" id="cd00564">
    <property type="entry name" value="TMP_TenI"/>
    <property type="match status" value="1"/>
</dbReference>
<dbReference type="InterPro" id="IPR036206">
    <property type="entry name" value="ThiamineP_synth_sf"/>
</dbReference>
<organism evidence="13 14">
    <name type="scientific">Persephonella atlantica</name>
    <dbReference type="NCBI Taxonomy" id="2699429"/>
    <lineage>
        <taxon>Bacteria</taxon>
        <taxon>Pseudomonadati</taxon>
        <taxon>Aquificota</taxon>
        <taxon>Aquificia</taxon>
        <taxon>Aquificales</taxon>
        <taxon>Hydrogenothermaceae</taxon>
        <taxon>Persephonella</taxon>
    </lineage>
</organism>
<dbReference type="PANTHER" id="PTHR20857">
    <property type="entry name" value="THIAMINE-PHOSPHATE PYROPHOSPHORYLASE"/>
    <property type="match status" value="1"/>
</dbReference>
<dbReference type="InterPro" id="IPR034291">
    <property type="entry name" value="TMP_synthase"/>
</dbReference>
<keyword evidence="14" id="KW-1185">Reference proteome</keyword>
<dbReference type="SUPFAM" id="SSF51391">
    <property type="entry name" value="Thiamin phosphate synthase"/>
    <property type="match status" value="1"/>
</dbReference>
<dbReference type="EMBL" id="JAACYA010000001">
    <property type="protein sequence ID" value="MBK3331799.1"/>
    <property type="molecule type" value="Genomic_DNA"/>
</dbReference>
<comment type="similarity">
    <text evidence="10">Belongs to the thiamine-phosphate synthase family.</text>
</comment>
<dbReference type="Pfam" id="PF02581">
    <property type="entry name" value="TMP-TENI"/>
    <property type="match status" value="1"/>
</dbReference>
<dbReference type="PANTHER" id="PTHR20857:SF15">
    <property type="entry name" value="THIAMINE-PHOSPHATE SYNTHASE"/>
    <property type="match status" value="1"/>
</dbReference>
<evidence type="ECO:0000259" key="12">
    <source>
        <dbReference type="Pfam" id="PF02581"/>
    </source>
</evidence>
<dbReference type="RefSeq" id="WP_200673201.1">
    <property type="nucleotide sequence ID" value="NZ_JAACYA010000001.1"/>
</dbReference>
<comment type="pathway">
    <text evidence="2 11">Cofactor biosynthesis; thiamine diphosphate biosynthesis; thiamine phosphate from 4-amino-2-methyl-5-diphosphomethylpyrimidine and 4-methyl-5-(2-phosphoethyl)-thiazole: step 1/1.</text>
</comment>
<comment type="cofactor">
    <cofactor evidence="1">
        <name>Mg(2+)</name>
        <dbReference type="ChEBI" id="CHEBI:18420"/>
    </cofactor>
</comment>
<protein>
    <recommendedName>
        <fullName evidence="10">Thiamine-phosphate synthase</fullName>
        <ecNumber evidence="10">2.5.1.3</ecNumber>
    </recommendedName>
    <alternativeName>
        <fullName evidence="10">Thiamine-phosphate pyrophosphorylase</fullName>
    </alternativeName>
</protein>
<feature type="domain" description="Thiamine phosphate synthase/TenI" evidence="12">
    <location>
        <begin position="9"/>
        <end position="182"/>
    </location>
</feature>
<evidence type="ECO:0000256" key="9">
    <source>
        <dbReference type="ARBA" id="ARBA00047883"/>
    </source>
</evidence>
<reference evidence="13 14" key="1">
    <citation type="journal article" date="2021" name="Syst. Appl. Microbiol.">
        <title>Persephonella atlantica sp. nov.: How to adapt to physico-chemical gradients in high temperature hydrothermal habitats.</title>
        <authorList>
            <person name="Francois D.X."/>
            <person name="Godfroy A."/>
            <person name="Mathien C."/>
            <person name="Aube J."/>
            <person name="Cathalot C."/>
            <person name="Lesongeur F."/>
            <person name="L'Haridon S."/>
            <person name="Philippon X."/>
            <person name="Roussel E.G."/>
        </authorList>
    </citation>
    <scope>NUCLEOTIDE SEQUENCE [LARGE SCALE GENOMIC DNA]</scope>
    <source>
        <strain evidence="13 14">MO1340</strain>
    </source>
</reference>
<gene>
    <name evidence="13" type="primary">thiE</name>
    <name evidence="13" type="ORF">GWK41_01805</name>
</gene>
<evidence type="ECO:0000256" key="2">
    <source>
        <dbReference type="ARBA" id="ARBA00005165"/>
    </source>
</evidence>
<keyword evidence="4" id="KW-0479">Metal-binding</keyword>
<dbReference type="InterPro" id="IPR022998">
    <property type="entry name" value="ThiamineP_synth_TenI"/>
</dbReference>
<proteinExistence type="inferred from homology"/>
<dbReference type="GO" id="GO:0004789">
    <property type="term" value="F:thiamine-phosphate diphosphorylase activity"/>
    <property type="evidence" value="ECO:0007669"/>
    <property type="project" value="UniProtKB-EC"/>
</dbReference>
<evidence type="ECO:0000256" key="10">
    <source>
        <dbReference type="RuleBase" id="RU003826"/>
    </source>
</evidence>
<accession>A0ABS1GFV0</accession>
<dbReference type="Gene3D" id="3.20.20.70">
    <property type="entry name" value="Aldolase class I"/>
    <property type="match status" value="1"/>
</dbReference>
<dbReference type="NCBIfam" id="TIGR00693">
    <property type="entry name" value="thiE"/>
    <property type="match status" value="1"/>
</dbReference>
<evidence type="ECO:0000256" key="4">
    <source>
        <dbReference type="ARBA" id="ARBA00022723"/>
    </source>
</evidence>
<keyword evidence="6 10" id="KW-0784">Thiamine biosynthesis</keyword>
<comment type="catalytic activity">
    <reaction evidence="7 10">
        <text>4-methyl-5-(2-phosphooxyethyl)-thiazole + 4-amino-2-methyl-5-(diphosphooxymethyl)pyrimidine + H(+) = thiamine phosphate + diphosphate</text>
        <dbReference type="Rhea" id="RHEA:22328"/>
        <dbReference type="ChEBI" id="CHEBI:15378"/>
        <dbReference type="ChEBI" id="CHEBI:33019"/>
        <dbReference type="ChEBI" id="CHEBI:37575"/>
        <dbReference type="ChEBI" id="CHEBI:57841"/>
        <dbReference type="ChEBI" id="CHEBI:58296"/>
        <dbReference type="EC" id="2.5.1.3"/>
    </reaction>
</comment>
<dbReference type="Proteomes" id="UP000772812">
    <property type="component" value="Unassembled WGS sequence"/>
</dbReference>
<evidence type="ECO:0000256" key="11">
    <source>
        <dbReference type="RuleBase" id="RU004253"/>
    </source>
</evidence>
<keyword evidence="3 10" id="KW-0808">Transferase</keyword>